<evidence type="ECO:0000256" key="6">
    <source>
        <dbReference type="SAM" id="MobiDB-lite"/>
    </source>
</evidence>
<feature type="region of interest" description="Disordered" evidence="6">
    <location>
        <begin position="53"/>
        <end position="77"/>
    </location>
</feature>
<dbReference type="RefSeq" id="XP_005844179.1">
    <property type="nucleotide sequence ID" value="XM_005844117.1"/>
</dbReference>
<protein>
    <submittedName>
        <fullName evidence="8">Uncharacterized protein</fullName>
    </submittedName>
</protein>
<evidence type="ECO:0000256" key="7">
    <source>
        <dbReference type="SAM" id="Phobius"/>
    </source>
</evidence>
<keyword evidence="5 7" id="KW-0472">Membrane</keyword>
<evidence type="ECO:0000256" key="4">
    <source>
        <dbReference type="ARBA" id="ARBA00022989"/>
    </source>
</evidence>
<keyword evidence="4 7" id="KW-1133">Transmembrane helix</keyword>
<keyword evidence="3 7" id="KW-0812">Transmembrane</keyword>
<sequence length="493" mass="50207">MGRSVQVDNSIQRYAESCVQSRAAAQVGTLVGRSSPGKDLLLQALRTPNSDGVAPLSVTAGSTAKKGGKGGKPSSSAGGGLLLDEELVVEHATIVERLLPGGLDVMGFYVLCPATAFAGTTALLSALVGQAARELSGRLPTMLVLHIDSISGALSLREVAAGGSLRPCEFKLAGLLDQMVQLQCRYEIRLQVPVTRGKQELHAVLQSAADSAVDQVHGALGLVSGQLATDDCQVADLADDGSGSGGGGPIPVDLLLQPSSSLVFCTAGGGKAGSGLQHGSAEGPTLGLILLAACLDCRACVHRREAATAAVNAIRADLKRSLQARMDALLDAAEQQQEASAAEAEQRQQGGNSSSSEAAAAFPPVHPLLSAVAHCSKPLVVSLPRRAFVAAVPPARGVSFCDYLFEGESTQALLARLQMLLLMPGLATAAVECLEQAAVRPRPGARGPQAVGISGSGGTGRADALPSTMLIGVWAAMAVLTLALGYMALGPGR</sequence>
<proteinExistence type="inferred from homology"/>
<dbReference type="AlphaFoldDB" id="E1ZQ17"/>
<evidence type="ECO:0000256" key="5">
    <source>
        <dbReference type="ARBA" id="ARBA00023136"/>
    </source>
</evidence>
<dbReference type="GO" id="GO:0012505">
    <property type="term" value="C:endomembrane system"/>
    <property type="evidence" value="ECO:0007669"/>
    <property type="project" value="TreeGrafter"/>
</dbReference>
<comment type="subcellular location">
    <subcellularLocation>
        <location evidence="1">Membrane</location>
    </subcellularLocation>
</comment>
<dbReference type="OrthoDB" id="515155at2759"/>
<reference evidence="8 9" key="1">
    <citation type="journal article" date="2010" name="Plant Cell">
        <title>The Chlorella variabilis NC64A genome reveals adaptation to photosymbiosis, coevolution with viruses, and cryptic sex.</title>
        <authorList>
            <person name="Blanc G."/>
            <person name="Duncan G."/>
            <person name="Agarkova I."/>
            <person name="Borodovsky M."/>
            <person name="Gurnon J."/>
            <person name="Kuo A."/>
            <person name="Lindquist E."/>
            <person name="Lucas S."/>
            <person name="Pangilinan J."/>
            <person name="Polle J."/>
            <person name="Salamov A."/>
            <person name="Terry A."/>
            <person name="Yamada T."/>
            <person name="Dunigan D.D."/>
            <person name="Grigoriev I.V."/>
            <person name="Claverie J.M."/>
            <person name="Van Etten J.L."/>
        </authorList>
    </citation>
    <scope>NUCLEOTIDE SEQUENCE [LARGE SCALE GENOMIC DNA]</scope>
    <source>
        <strain evidence="8 9">NC64A</strain>
    </source>
</reference>
<comment type="similarity">
    <text evidence="2">Belongs to the ODR-4 family.</text>
</comment>
<evidence type="ECO:0000313" key="8">
    <source>
        <dbReference type="EMBL" id="EFN52077.1"/>
    </source>
</evidence>
<keyword evidence="9" id="KW-1185">Reference proteome</keyword>
<gene>
    <name evidence="8" type="ORF">CHLNCDRAFT_139335</name>
</gene>
<evidence type="ECO:0000313" key="9">
    <source>
        <dbReference type="Proteomes" id="UP000008141"/>
    </source>
</evidence>
<dbReference type="KEGG" id="cvr:CHLNCDRAFT_139335"/>
<dbReference type="InParanoid" id="E1ZQ17"/>
<dbReference type="InterPro" id="IPR029454">
    <property type="entry name" value="ODR-4-like"/>
</dbReference>
<dbReference type="GO" id="GO:0016020">
    <property type="term" value="C:membrane"/>
    <property type="evidence" value="ECO:0007669"/>
    <property type="project" value="UniProtKB-SubCell"/>
</dbReference>
<dbReference type="Pfam" id="PF14778">
    <property type="entry name" value="ODR4-like"/>
    <property type="match status" value="1"/>
</dbReference>
<dbReference type="EMBL" id="GL433858">
    <property type="protein sequence ID" value="EFN52077.1"/>
    <property type="molecule type" value="Genomic_DNA"/>
</dbReference>
<evidence type="ECO:0000256" key="3">
    <source>
        <dbReference type="ARBA" id="ARBA00022692"/>
    </source>
</evidence>
<feature type="region of interest" description="Disordered" evidence="6">
    <location>
        <begin position="335"/>
        <end position="359"/>
    </location>
</feature>
<dbReference type="PANTHER" id="PTHR33966">
    <property type="entry name" value="PROTEIN ODR-4 HOMOLOG"/>
    <property type="match status" value="1"/>
</dbReference>
<dbReference type="OMA" id="FNEPPRR"/>
<dbReference type="GeneID" id="17351524"/>
<feature type="transmembrane region" description="Helical" evidence="7">
    <location>
        <begin position="469"/>
        <end position="489"/>
    </location>
</feature>
<dbReference type="eggNOG" id="KOG4703">
    <property type="taxonomic scope" value="Eukaryota"/>
</dbReference>
<dbReference type="GO" id="GO:0008104">
    <property type="term" value="P:intracellular protein localization"/>
    <property type="evidence" value="ECO:0007669"/>
    <property type="project" value="TreeGrafter"/>
</dbReference>
<dbReference type="FunCoup" id="E1ZQ17">
    <property type="interactions" value="1134"/>
</dbReference>
<dbReference type="PANTHER" id="PTHR33966:SF1">
    <property type="entry name" value="PROTEIN ODR-4 HOMOLOG"/>
    <property type="match status" value="1"/>
</dbReference>
<dbReference type="Proteomes" id="UP000008141">
    <property type="component" value="Unassembled WGS sequence"/>
</dbReference>
<organism evidence="9">
    <name type="scientific">Chlorella variabilis</name>
    <name type="common">Green alga</name>
    <dbReference type="NCBI Taxonomy" id="554065"/>
    <lineage>
        <taxon>Eukaryota</taxon>
        <taxon>Viridiplantae</taxon>
        <taxon>Chlorophyta</taxon>
        <taxon>core chlorophytes</taxon>
        <taxon>Trebouxiophyceae</taxon>
        <taxon>Chlorellales</taxon>
        <taxon>Chlorellaceae</taxon>
        <taxon>Chlorella clade</taxon>
        <taxon>Chlorella</taxon>
    </lineage>
</organism>
<name>E1ZQ17_CHLVA</name>
<evidence type="ECO:0000256" key="2">
    <source>
        <dbReference type="ARBA" id="ARBA00010131"/>
    </source>
</evidence>
<evidence type="ECO:0000256" key="1">
    <source>
        <dbReference type="ARBA" id="ARBA00004370"/>
    </source>
</evidence>
<accession>E1ZQ17</accession>